<dbReference type="SUPFAM" id="SSF55718">
    <property type="entry name" value="SCP-like"/>
    <property type="match status" value="1"/>
</dbReference>
<feature type="domain" description="Alkyl sulfatase C-terminal" evidence="1">
    <location>
        <begin position="35"/>
        <end position="160"/>
    </location>
</feature>
<dbReference type="RefSeq" id="WP_326835073.1">
    <property type="nucleotide sequence ID" value="NZ_CP142149.1"/>
</dbReference>
<dbReference type="PANTHER" id="PTHR43223">
    <property type="entry name" value="ALKYL/ARYL-SULFATASE"/>
    <property type="match status" value="1"/>
</dbReference>
<evidence type="ECO:0000259" key="1">
    <source>
        <dbReference type="Pfam" id="PF14864"/>
    </source>
</evidence>
<sequence length="160" mass="16864">MTTFSNGAENGTWRNFYLTGAFELRGGTTGTPTVTASPDILAQLTLDQIFDSVAIRVDGPRAAALRIGIDWTVTTGDTESAYWSRLSRGALIHGSGTGREQADARIRLSRAALLALCSGAATPDTLAESESTTIDGPADVLTRMFEVLDSPDPGFAIVTP</sequence>
<dbReference type="InterPro" id="IPR029229">
    <property type="entry name" value="Alkyl_sulf_C"/>
</dbReference>
<protein>
    <submittedName>
        <fullName evidence="2">Alkyl sulfatase C-terminal domain-containing protein</fullName>
    </submittedName>
</protein>
<dbReference type="InterPro" id="IPR052195">
    <property type="entry name" value="Bact_Alkyl/Aryl-Sulfatase"/>
</dbReference>
<dbReference type="Proteomes" id="UP001330812">
    <property type="component" value="Chromosome"/>
</dbReference>
<dbReference type="Gene3D" id="3.30.1050.10">
    <property type="entry name" value="SCP2 sterol-binding domain"/>
    <property type="match status" value="1"/>
</dbReference>
<dbReference type="PANTHER" id="PTHR43223:SF1">
    <property type="entry name" value="ALKYL_ARYL-SULFATASE BDS1"/>
    <property type="match status" value="1"/>
</dbReference>
<dbReference type="InterPro" id="IPR036527">
    <property type="entry name" value="SCP2_sterol-bd_dom_sf"/>
</dbReference>
<keyword evidence="3" id="KW-1185">Reference proteome</keyword>
<evidence type="ECO:0000313" key="2">
    <source>
        <dbReference type="EMBL" id="WSE32265.1"/>
    </source>
</evidence>
<dbReference type="EMBL" id="CP142149">
    <property type="protein sequence ID" value="WSE32265.1"/>
    <property type="molecule type" value="Genomic_DNA"/>
</dbReference>
<gene>
    <name evidence="2" type="ORF">VSH64_09100</name>
</gene>
<accession>A0ABZ1ICS9</accession>
<organism evidence="2 3">
    <name type="scientific">Amycolatopsis rhabdoformis</name>
    <dbReference type="NCBI Taxonomy" id="1448059"/>
    <lineage>
        <taxon>Bacteria</taxon>
        <taxon>Bacillati</taxon>
        <taxon>Actinomycetota</taxon>
        <taxon>Actinomycetes</taxon>
        <taxon>Pseudonocardiales</taxon>
        <taxon>Pseudonocardiaceae</taxon>
        <taxon>Amycolatopsis</taxon>
    </lineage>
</organism>
<reference evidence="2 3" key="1">
    <citation type="journal article" date="2015" name="Int. J. Syst. Evol. Microbiol.">
        <title>Amycolatopsis rhabdoformis sp. nov., an actinomycete isolated from a tropical forest soil.</title>
        <authorList>
            <person name="Souza W.R."/>
            <person name="Silva R.E."/>
            <person name="Goodfellow M."/>
            <person name="Busarakam K."/>
            <person name="Figueiro F.S."/>
            <person name="Ferreira D."/>
            <person name="Rodrigues-Filho E."/>
            <person name="Moraes L.A.B."/>
            <person name="Zucchi T.D."/>
        </authorList>
    </citation>
    <scope>NUCLEOTIDE SEQUENCE [LARGE SCALE GENOMIC DNA]</scope>
    <source>
        <strain evidence="2 3">NCIMB 14900</strain>
    </source>
</reference>
<dbReference type="Pfam" id="PF14864">
    <property type="entry name" value="Alkyl_sulf_C"/>
    <property type="match status" value="1"/>
</dbReference>
<proteinExistence type="predicted"/>
<name>A0ABZ1ICS9_9PSEU</name>
<evidence type="ECO:0000313" key="3">
    <source>
        <dbReference type="Proteomes" id="UP001330812"/>
    </source>
</evidence>